<sequence length="237" mass="24442">MAPTTKTDSIVVIAGYGPGISASVARKFASLGYSKIALLSRTQTKLDAAAAELVATHKITAKGFAVDLADPPAVQSVLAAVRDDLAGTIGVLFWNPFGQGQGIFDLTAETLNNNIALSVTSLVLAVQKIADDLAANNGAILVTGGSLSLENDGSAQLAVDWNVATLAISKAAQRKAVHVLHFALKGKGIFVGEVTVHEIVKGTDFDAAGTATLTPESVADKFSELESKRNAVFVSVP</sequence>
<dbReference type="PANTHER" id="PTHR43431:SF7">
    <property type="entry name" value="OXIDOREDUCTASE, SHORT CHAIN DEHYDROGENASE_REDUCTASE FAMILY (AFU_ORTHOLOGUE AFUA_5G14000)"/>
    <property type="match status" value="1"/>
</dbReference>
<proteinExistence type="predicted"/>
<keyword evidence="2" id="KW-1185">Reference proteome</keyword>
<evidence type="ECO:0000313" key="1">
    <source>
        <dbReference type="EMBL" id="KAJ3099652.1"/>
    </source>
</evidence>
<dbReference type="EMBL" id="JADGJH010002335">
    <property type="protein sequence ID" value="KAJ3099652.1"/>
    <property type="molecule type" value="Genomic_DNA"/>
</dbReference>
<protein>
    <submittedName>
        <fullName evidence="1">Uncharacterized protein</fullName>
    </submittedName>
</protein>
<comment type="caution">
    <text evidence="1">The sequence shown here is derived from an EMBL/GenBank/DDBJ whole genome shotgun (WGS) entry which is preliminary data.</text>
</comment>
<evidence type="ECO:0000313" key="2">
    <source>
        <dbReference type="Proteomes" id="UP001211907"/>
    </source>
</evidence>
<dbReference type="Pfam" id="PF00106">
    <property type="entry name" value="adh_short"/>
    <property type="match status" value="1"/>
</dbReference>
<dbReference type="SUPFAM" id="SSF51735">
    <property type="entry name" value="NAD(P)-binding Rossmann-fold domains"/>
    <property type="match status" value="1"/>
</dbReference>
<dbReference type="Proteomes" id="UP001211907">
    <property type="component" value="Unassembled WGS sequence"/>
</dbReference>
<name>A0AAD5SSL9_9FUNG</name>
<accession>A0AAD5SSL9</accession>
<dbReference type="Gene3D" id="3.40.50.720">
    <property type="entry name" value="NAD(P)-binding Rossmann-like Domain"/>
    <property type="match status" value="1"/>
</dbReference>
<dbReference type="InterPro" id="IPR036291">
    <property type="entry name" value="NAD(P)-bd_dom_sf"/>
</dbReference>
<organism evidence="1 2">
    <name type="scientific">Physocladia obscura</name>
    <dbReference type="NCBI Taxonomy" id="109957"/>
    <lineage>
        <taxon>Eukaryota</taxon>
        <taxon>Fungi</taxon>
        <taxon>Fungi incertae sedis</taxon>
        <taxon>Chytridiomycota</taxon>
        <taxon>Chytridiomycota incertae sedis</taxon>
        <taxon>Chytridiomycetes</taxon>
        <taxon>Chytridiales</taxon>
        <taxon>Chytriomycetaceae</taxon>
        <taxon>Physocladia</taxon>
    </lineage>
</organism>
<dbReference type="PANTHER" id="PTHR43431">
    <property type="entry name" value="OXIDOREDUCTASE, SHORT CHAIN DEHYDROGENASE/REDUCTASE FAMILY (AFU_ORTHOLOGUE AFUA_5G14000)"/>
    <property type="match status" value="1"/>
</dbReference>
<dbReference type="InterPro" id="IPR002347">
    <property type="entry name" value="SDR_fam"/>
</dbReference>
<reference evidence="1" key="1">
    <citation type="submission" date="2020-05" db="EMBL/GenBank/DDBJ databases">
        <title>Phylogenomic resolution of chytrid fungi.</title>
        <authorList>
            <person name="Stajich J.E."/>
            <person name="Amses K."/>
            <person name="Simmons R."/>
            <person name="Seto K."/>
            <person name="Myers J."/>
            <person name="Bonds A."/>
            <person name="Quandt C.A."/>
            <person name="Barry K."/>
            <person name="Liu P."/>
            <person name="Grigoriev I."/>
            <person name="Longcore J.E."/>
            <person name="James T.Y."/>
        </authorList>
    </citation>
    <scope>NUCLEOTIDE SEQUENCE</scope>
    <source>
        <strain evidence="1">JEL0513</strain>
    </source>
</reference>
<dbReference type="AlphaFoldDB" id="A0AAD5SSL9"/>
<gene>
    <name evidence="1" type="ORF">HK100_004852</name>
</gene>